<dbReference type="InterPro" id="IPR036047">
    <property type="entry name" value="F-box-like_dom_sf"/>
</dbReference>
<dbReference type="Proteomes" id="UP000676336">
    <property type="component" value="Unassembled WGS sequence"/>
</dbReference>
<dbReference type="AlphaFoldDB" id="A0A8S3IBP1"/>
<protein>
    <recommendedName>
        <fullName evidence="1">F-box domain-containing protein</fullName>
    </recommendedName>
</protein>
<reference evidence="2" key="1">
    <citation type="submission" date="2021-02" db="EMBL/GenBank/DDBJ databases">
        <authorList>
            <person name="Nowell W R."/>
        </authorList>
    </citation>
    <scope>NUCLEOTIDE SEQUENCE</scope>
</reference>
<dbReference type="InterPro" id="IPR001810">
    <property type="entry name" value="F-box_dom"/>
</dbReference>
<feature type="non-terminal residue" evidence="2">
    <location>
        <position position="155"/>
    </location>
</feature>
<name>A0A8S3IBP1_9BILA</name>
<proteinExistence type="predicted"/>
<comment type="caution">
    <text evidence="2">The sequence shown here is derived from an EMBL/GenBank/DDBJ whole genome shotgun (WGS) entry which is preliminary data.</text>
</comment>
<dbReference type="SUPFAM" id="SSF81383">
    <property type="entry name" value="F-box domain"/>
    <property type="match status" value="1"/>
</dbReference>
<feature type="domain" description="F-box" evidence="1">
    <location>
        <begin position="3"/>
        <end position="50"/>
    </location>
</feature>
<evidence type="ECO:0000313" key="2">
    <source>
        <dbReference type="EMBL" id="CAF5194986.1"/>
    </source>
</evidence>
<gene>
    <name evidence="2" type="ORF">SMN809_LOCUS73651</name>
</gene>
<evidence type="ECO:0000313" key="3">
    <source>
        <dbReference type="Proteomes" id="UP000676336"/>
    </source>
</evidence>
<organism evidence="2 3">
    <name type="scientific">Rotaria magnacalcarata</name>
    <dbReference type="NCBI Taxonomy" id="392030"/>
    <lineage>
        <taxon>Eukaryota</taxon>
        <taxon>Metazoa</taxon>
        <taxon>Spiralia</taxon>
        <taxon>Gnathifera</taxon>
        <taxon>Rotifera</taxon>
        <taxon>Eurotatoria</taxon>
        <taxon>Bdelloidea</taxon>
        <taxon>Philodinida</taxon>
        <taxon>Philodinidae</taxon>
        <taxon>Rotaria</taxon>
    </lineage>
</organism>
<sequence length="155" mass="17889">MSYSSLDILPNDILYEIFGYLSPIDVIESFFSLSKRLSRIIVNEYVWHIRIGDSTMSLSMFNDHCQNVLQLIGGRVVSLRLILINVINGWPLISSSLRSHSTTFLQRLHLIDIEPHEFDKLLRSQLIKQIHTLLVDITSSNRFNCLQVEGVYLVQ</sequence>
<accession>A0A8S3IBP1</accession>
<dbReference type="PROSITE" id="PS50181">
    <property type="entry name" value="FBOX"/>
    <property type="match status" value="1"/>
</dbReference>
<evidence type="ECO:0000259" key="1">
    <source>
        <dbReference type="PROSITE" id="PS50181"/>
    </source>
</evidence>
<dbReference type="EMBL" id="CAJOBI010328332">
    <property type="protein sequence ID" value="CAF5194986.1"/>
    <property type="molecule type" value="Genomic_DNA"/>
</dbReference>
<dbReference type="Pfam" id="PF00646">
    <property type="entry name" value="F-box"/>
    <property type="match status" value="1"/>
</dbReference>